<dbReference type="Pfam" id="PF04290">
    <property type="entry name" value="DctQ"/>
    <property type="match status" value="1"/>
</dbReference>
<keyword evidence="12" id="KW-1185">Reference proteome</keyword>
<sequence length="159" mass="18253">MWFLKNFEEVLASLAISVTVLIVILNVVLRYCFGFVIPWTEELSVICFIWATYFGISSCYKHKLHMGVDVVLTLLPERAKPVFRLCVFSLLLVLNTVLAYLSYDYTMLSKKVTPVMGMSYFTINGVLVVCFSLMAFHTLRFMKEEFKLIKHPTSTTPIS</sequence>
<feature type="transmembrane region" description="Helical" evidence="9">
    <location>
        <begin position="81"/>
        <end position="103"/>
    </location>
</feature>
<protein>
    <recommendedName>
        <fullName evidence="9">TRAP transporter small permease protein</fullName>
    </recommendedName>
</protein>
<evidence type="ECO:0000256" key="6">
    <source>
        <dbReference type="ARBA" id="ARBA00022989"/>
    </source>
</evidence>
<dbReference type="InterPro" id="IPR055348">
    <property type="entry name" value="DctQ"/>
</dbReference>
<dbReference type="EMBL" id="JBHRYN010000013">
    <property type="protein sequence ID" value="MFC3702543.1"/>
    <property type="molecule type" value="Genomic_DNA"/>
</dbReference>
<evidence type="ECO:0000256" key="1">
    <source>
        <dbReference type="ARBA" id="ARBA00004429"/>
    </source>
</evidence>
<keyword evidence="3" id="KW-1003">Cell membrane</keyword>
<evidence type="ECO:0000256" key="7">
    <source>
        <dbReference type="ARBA" id="ARBA00023136"/>
    </source>
</evidence>
<evidence type="ECO:0000256" key="9">
    <source>
        <dbReference type="RuleBase" id="RU369079"/>
    </source>
</evidence>
<dbReference type="PANTHER" id="PTHR35011">
    <property type="entry name" value="2,3-DIKETO-L-GULONATE TRAP TRANSPORTER SMALL PERMEASE PROTEIN YIAM"/>
    <property type="match status" value="1"/>
</dbReference>
<dbReference type="Proteomes" id="UP001595710">
    <property type="component" value="Unassembled WGS sequence"/>
</dbReference>
<feature type="transmembrane region" description="Helical" evidence="9">
    <location>
        <begin position="43"/>
        <end position="60"/>
    </location>
</feature>
<organism evidence="11 12">
    <name type="scientific">Reinekea marina</name>
    <dbReference type="NCBI Taxonomy" id="1310421"/>
    <lineage>
        <taxon>Bacteria</taxon>
        <taxon>Pseudomonadati</taxon>
        <taxon>Pseudomonadota</taxon>
        <taxon>Gammaproteobacteria</taxon>
        <taxon>Oceanospirillales</taxon>
        <taxon>Saccharospirillaceae</taxon>
        <taxon>Reinekea</taxon>
    </lineage>
</organism>
<evidence type="ECO:0000256" key="5">
    <source>
        <dbReference type="ARBA" id="ARBA00022692"/>
    </source>
</evidence>
<comment type="subunit">
    <text evidence="9">The complex comprises the extracytoplasmic solute receptor protein and the two transmembrane proteins.</text>
</comment>
<proteinExistence type="inferred from homology"/>
<feature type="transmembrane region" description="Helical" evidence="9">
    <location>
        <begin position="115"/>
        <end position="136"/>
    </location>
</feature>
<evidence type="ECO:0000313" key="12">
    <source>
        <dbReference type="Proteomes" id="UP001595710"/>
    </source>
</evidence>
<evidence type="ECO:0000256" key="4">
    <source>
        <dbReference type="ARBA" id="ARBA00022519"/>
    </source>
</evidence>
<comment type="similarity">
    <text evidence="8 9">Belongs to the TRAP transporter small permease family.</text>
</comment>
<dbReference type="PANTHER" id="PTHR35011:SF4">
    <property type="entry name" value="SLL1102 PROTEIN"/>
    <property type="match status" value="1"/>
</dbReference>
<evidence type="ECO:0000256" key="3">
    <source>
        <dbReference type="ARBA" id="ARBA00022475"/>
    </source>
</evidence>
<comment type="subcellular location">
    <subcellularLocation>
        <location evidence="1 9">Cell inner membrane</location>
        <topology evidence="1 9">Multi-pass membrane protein</topology>
    </subcellularLocation>
</comment>
<comment type="function">
    <text evidence="9">Part of the tripartite ATP-independent periplasmic (TRAP) transport system.</text>
</comment>
<evidence type="ECO:0000259" key="10">
    <source>
        <dbReference type="Pfam" id="PF04290"/>
    </source>
</evidence>
<keyword evidence="5 9" id="KW-0812">Transmembrane</keyword>
<evidence type="ECO:0000256" key="2">
    <source>
        <dbReference type="ARBA" id="ARBA00022448"/>
    </source>
</evidence>
<evidence type="ECO:0000256" key="8">
    <source>
        <dbReference type="ARBA" id="ARBA00038436"/>
    </source>
</evidence>
<accession>A0ABV7WVJ6</accession>
<dbReference type="InterPro" id="IPR007387">
    <property type="entry name" value="TRAP_DctQ"/>
</dbReference>
<keyword evidence="4 9" id="KW-0997">Cell inner membrane</keyword>
<name>A0ABV7WVJ6_9GAMM</name>
<dbReference type="RefSeq" id="WP_290282007.1">
    <property type="nucleotide sequence ID" value="NZ_JAUFQI010000001.1"/>
</dbReference>
<feature type="transmembrane region" description="Helical" evidence="9">
    <location>
        <begin position="12"/>
        <end position="37"/>
    </location>
</feature>
<keyword evidence="6 9" id="KW-1133">Transmembrane helix</keyword>
<keyword evidence="7 9" id="KW-0472">Membrane</keyword>
<evidence type="ECO:0000313" key="11">
    <source>
        <dbReference type="EMBL" id="MFC3702543.1"/>
    </source>
</evidence>
<gene>
    <name evidence="11" type="ORF">ACFOND_12925</name>
</gene>
<feature type="domain" description="Tripartite ATP-independent periplasmic transporters DctQ component" evidence="10">
    <location>
        <begin position="20"/>
        <end position="146"/>
    </location>
</feature>
<comment type="caution">
    <text evidence="11">The sequence shown here is derived from an EMBL/GenBank/DDBJ whole genome shotgun (WGS) entry which is preliminary data.</text>
</comment>
<keyword evidence="2 9" id="KW-0813">Transport</keyword>
<reference evidence="12" key="1">
    <citation type="journal article" date="2019" name="Int. J. Syst. Evol. Microbiol.">
        <title>The Global Catalogue of Microorganisms (GCM) 10K type strain sequencing project: providing services to taxonomists for standard genome sequencing and annotation.</title>
        <authorList>
            <consortium name="The Broad Institute Genomics Platform"/>
            <consortium name="The Broad Institute Genome Sequencing Center for Infectious Disease"/>
            <person name="Wu L."/>
            <person name="Ma J."/>
        </authorList>
    </citation>
    <scope>NUCLEOTIDE SEQUENCE [LARGE SCALE GENOMIC DNA]</scope>
    <source>
        <strain evidence="12">CECT 8288</strain>
    </source>
</reference>